<comment type="caution">
    <text evidence="1">The sequence shown here is derived from an EMBL/GenBank/DDBJ whole genome shotgun (WGS) entry which is preliminary data.</text>
</comment>
<sequence length="122" mass="13356">MGTPSYVYASDEGALIGGLTGGIICSNVGQGVGRSVAIGYCASIGAVLGDRMSNRQFGQYGIGQPTYYYPYSYSYSYQQPSYSMYGMDVEAAKARGKADRMREEQRRAIDRAYWCGYHGTCE</sequence>
<name>A0A0G1BN78_9BACT</name>
<protein>
    <submittedName>
        <fullName evidence="1">17 kDa surface antigen</fullName>
    </submittedName>
</protein>
<evidence type="ECO:0000313" key="2">
    <source>
        <dbReference type="Proteomes" id="UP000034704"/>
    </source>
</evidence>
<proteinExistence type="predicted"/>
<dbReference type="EMBL" id="LCDG01000005">
    <property type="protein sequence ID" value="KKS47726.1"/>
    <property type="molecule type" value="Genomic_DNA"/>
</dbReference>
<reference evidence="1 2" key="1">
    <citation type="journal article" date="2015" name="Nature">
        <title>rRNA introns, odd ribosomes, and small enigmatic genomes across a large radiation of phyla.</title>
        <authorList>
            <person name="Brown C.T."/>
            <person name="Hug L.A."/>
            <person name="Thomas B.C."/>
            <person name="Sharon I."/>
            <person name="Castelle C.J."/>
            <person name="Singh A."/>
            <person name="Wilkins M.J."/>
            <person name="Williams K.H."/>
            <person name="Banfield J.F."/>
        </authorList>
    </citation>
    <scope>NUCLEOTIDE SEQUENCE [LARGE SCALE GENOMIC DNA]</scope>
</reference>
<dbReference type="AlphaFoldDB" id="A0A0G1BN78"/>
<organism evidence="1 2">
    <name type="scientific">Candidatus Nomurabacteria bacterium GW2011_GWC2_42_20</name>
    <dbReference type="NCBI Taxonomy" id="1618756"/>
    <lineage>
        <taxon>Bacteria</taxon>
        <taxon>Candidatus Nomuraibacteriota</taxon>
    </lineage>
</organism>
<evidence type="ECO:0000313" key="1">
    <source>
        <dbReference type="EMBL" id="KKS47726.1"/>
    </source>
</evidence>
<dbReference type="Proteomes" id="UP000034704">
    <property type="component" value="Unassembled WGS sequence"/>
</dbReference>
<gene>
    <name evidence="1" type="ORF">UV12_C0005G0001</name>
</gene>
<accession>A0A0G1BN78</accession>